<dbReference type="PANTHER" id="PTHR47199">
    <property type="entry name" value="PHOTOSYSTEM II STABILITY/ASSEMBLY FACTOR HCF136, CHLOROPLASTIC"/>
    <property type="match status" value="1"/>
</dbReference>
<accession>A0A2W7RY49</accession>
<keyword evidence="5" id="KW-1185">Reference proteome</keyword>
<comment type="caution">
    <text evidence="4">The sequence shown here is derived from an EMBL/GenBank/DDBJ whole genome shotgun (WGS) entry which is preliminary data.</text>
</comment>
<organism evidence="4 5">
    <name type="scientific">Hydrotalea sandarakina</name>
    <dbReference type="NCBI Taxonomy" id="1004304"/>
    <lineage>
        <taxon>Bacteria</taxon>
        <taxon>Pseudomonadati</taxon>
        <taxon>Bacteroidota</taxon>
        <taxon>Chitinophagia</taxon>
        <taxon>Chitinophagales</taxon>
        <taxon>Chitinophagaceae</taxon>
        <taxon>Hydrotalea</taxon>
    </lineage>
</organism>
<dbReference type="SUPFAM" id="SSF110296">
    <property type="entry name" value="Oligoxyloglucan reducing end-specific cellobiohydrolase"/>
    <property type="match status" value="2"/>
</dbReference>
<feature type="domain" description="Photosynthesis system II assembly factor Ycf48/Hcf136-like" evidence="3">
    <location>
        <begin position="44"/>
        <end position="120"/>
    </location>
</feature>
<keyword evidence="2" id="KW-0604">Photosystem II</keyword>
<dbReference type="OrthoDB" id="9813892at2"/>
<reference evidence="4 5" key="1">
    <citation type="submission" date="2018-06" db="EMBL/GenBank/DDBJ databases">
        <title>Genomic Encyclopedia of Archaeal and Bacterial Type Strains, Phase II (KMG-II): from individual species to whole genera.</title>
        <authorList>
            <person name="Goeker M."/>
        </authorList>
    </citation>
    <scope>NUCLEOTIDE SEQUENCE [LARGE SCALE GENOMIC DNA]</scope>
    <source>
        <strain evidence="4 5">DSM 23241</strain>
    </source>
</reference>
<dbReference type="RefSeq" id="WP_111293214.1">
    <property type="nucleotide sequence ID" value="NZ_QKZV01000001.1"/>
</dbReference>
<keyword evidence="1" id="KW-0602">Photosynthesis</keyword>
<dbReference type="PANTHER" id="PTHR47199:SF2">
    <property type="entry name" value="PHOTOSYSTEM II STABILITY_ASSEMBLY FACTOR HCF136, CHLOROPLASTIC"/>
    <property type="match status" value="1"/>
</dbReference>
<protein>
    <submittedName>
        <fullName evidence="4">Photosynthesis system II assembly factor YCF48-like protein</fullName>
    </submittedName>
</protein>
<evidence type="ECO:0000313" key="4">
    <source>
        <dbReference type="EMBL" id="PZX65753.1"/>
    </source>
</evidence>
<sequence>MHLSKLILFTCFLFYLDIATGQQIKIIAESNENTSIRALSCAGKNVVWATGSNGQIAKTLDGGRHWEWITVKDFANRDFRSIYAINANEAIIAAVGEPAVILKTNDGGKEWKIVWQNNTPGMFLDALFFTNAKHGWVVGDPIHNQQPFLAFTNNGGNNWQIKTDNIPILLKGEAFFAASNSNLFVWKDQFEPWMITGGTASVLYTPVKAYPLPLLQGNATEGANSMDCYKHTCIVVGGNFMHDTIAKGNAVVIETKPHIQLIVPKQLPNGYRSCVKHIKNNTWICCGTSGVDISNDNGMHWKKISSASFHTIAVSQNNNIFLAGNKGRIAQLNLK</sequence>
<dbReference type="GO" id="GO:0009523">
    <property type="term" value="C:photosystem II"/>
    <property type="evidence" value="ECO:0007669"/>
    <property type="project" value="UniProtKB-KW"/>
</dbReference>
<evidence type="ECO:0000313" key="5">
    <source>
        <dbReference type="Proteomes" id="UP000249720"/>
    </source>
</evidence>
<dbReference type="GO" id="GO:0015979">
    <property type="term" value="P:photosynthesis"/>
    <property type="evidence" value="ECO:0007669"/>
    <property type="project" value="UniProtKB-KW"/>
</dbReference>
<dbReference type="InterPro" id="IPR028203">
    <property type="entry name" value="PSII_CF48-like_dom"/>
</dbReference>
<dbReference type="AlphaFoldDB" id="A0A2W7RY49"/>
<proteinExistence type="predicted"/>
<name>A0A2W7RY49_9BACT</name>
<dbReference type="InterPro" id="IPR015943">
    <property type="entry name" value="WD40/YVTN_repeat-like_dom_sf"/>
</dbReference>
<gene>
    <name evidence="4" type="ORF">LX80_00246</name>
</gene>
<dbReference type="Proteomes" id="UP000249720">
    <property type="component" value="Unassembled WGS sequence"/>
</dbReference>
<evidence type="ECO:0000256" key="2">
    <source>
        <dbReference type="ARBA" id="ARBA00023276"/>
    </source>
</evidence>
<dbReference type="EMBL" id="QKZV01000001">
    <property type="protein sequence ID" value="PZX65753.1"/>
    <property type="molecule type" value="Genomic_DNA"/>
</dbReference>
<evidence type="ECO:0000256" key="1">
    <source>
        <dbReference type="ARBA" id="ARBA00022531"/>
    </source>
</evidence>
<dbReference type="Gene3D" id="2.130.10.10">
    <property type="entry name" value="YVTN repeat-like/Quinoprotein amine dehydrogenase"/>
    <property type="match status" value="1"/>
</dbReference>
<evidence type="ECO:0000259" key="3">
    <source>
        <dbReference type="Pfam" id="PF14870"/>
    </source>
</evidence>
<dbReference type="Pfam" id="PF14870">
    <property type="entry name" value="PSII_BNR"/>
    <property type="match status" value="1"/>
</dbReference>